<evidence type="ECO:0000313" key="2">
    <source>
        <dbReference type="Proteomes" id="UP001302719"/>
    </source>
</evidence>
<keyword evidence="2" id="KW-1185">Reference proteome</keyword>
<dbReference type="EMBL" id="CP116967">
    <property type="protein sequence ID" value="WNM58930.1"/>
    <property type="molecule type" value="Genomic_DNA"/>
</dbReference>
<dbReference type="KEGG" id="nall:PP769_03955"/>
<evidence type="ECO:0000313" key="1">
    <source>
        <dbReference type="EMBL" id="WNM58930.1"/>
    </source>
</evidence>
<proteinExistence type="predicted"/>
<accession>A0AA96GEV0</accession>
<gene>
    <name evidence="1" type="ORF">PP769_03955</name>
</gene>
<protein>
    <submittedName>
        <fullName evidence="1">Uncharacterized protein</fullName>
    </submittedName>
</protein>
<organism evidence="1 2">
    <name type="scientific">Candidatus Nitrospira allomarina</name>
    <dbReference type="NCBI Taxonomy" id="3020900"/>
    <lineage>
        <taxon>Bacteria</taxon>
        <taxon>Pseudomonadati</taxon>
        <taxon>Nitrospirota</taxon>
        <taxon>Nitrospiria</taxon>
        <taxon>Nitrospirales</taxon>
        <taxon>Nitrospiraceae</taxon>
        <taxon>Nitrospira</taxon>
    </lineage>
</organism>
<dbReference type="RefSeq" id="WP_312645464.1">
    <property type="nucleotide sequence ID" value="NZ_CP116967.1"/>
</dbReference>
<sequence>MSALISLSEPPQVILKFVRAVDSDHSAKINSLGDWFINTGADPADLFLAMSCECFLENPKVAGRSLGRPL</sequence>
<dbReference type="Proteomes" id="UP001302719">
    <property type="component" value="Chromosome"/>
</dbReference>
<name>A0AA96GEV0_9BACT</name>
<dbReference type="AlphaFoldDB" id="A0AA96GEV0"/>
<reference evidence="1 2" key="1">
    <citation type="submission" date="2023-01" db="EMBL/GenBank/DDBJ databases">
        <title>Cultivation and genomic characterization of new, ubiquitous marine nitrite-oxidizing bacteria from the Nitrospirales.</title>
        <authorList>
            <person name="Mueller A.J."/>
            <person name="Daebeler A."/>
            <person name="Herbold C.W."/>
            <person name="Kirkegaard R.H."/>
            <person name="Daims H."/>
        </authorList>
    </citation>
    <scope>NUCLEOTIDE SEQUENCE [LARGE SCALE GENOMIC DNA]</scope>
    <source>
        <strain evidence="1 2">VA</strain>
    </source>
</reference>